<sequence length="123" mass="14434">MYFVIDAHVLLWNLENSPKLSLKAKVAIDTAERIFIPTIVLLEVYNILEKRKERGMFLDLLEKIQNQRKFVVYPLSIEVVREFIKIEKQEIHDRIIVATAKLLGAPIITKDPEVSKFYPKVIW</sequence>
<dbReference type="Pfam" id="PF01850">
    <property type="entry name" value="PIN"/>
    <property type="match status" value="1"/>
</dbReference>
<comment type="caution">
    <text evidence="2">The sequence shown here is derived from an EMBL/GenBank/DDBJ whole genome shotgun (WGS) entry which is preliminary data.</text>
</comment>
<dbReference type="EMBL" id="MHCN01000009">
    <property type="protein sequence ID" value="OGY22080.1"/>
    <property type="molecule type" value="Genomic_DNA"/>
</dbReference>
<dbReference type="InterPro" id="IPR002716">
    <property type="entry name" value="PIN_dom"/>
</dbReference>
<dbReference type="STRING" id="1802591.A2113_02630"/>
<dbReference type="SUPFAM" id="SSF88723">
    <property type="entry name" value="PIN domain-like"/>
    <property type="match status" value="1"/>
</dbReference>
<evidence type="ECO:0000259" key="1">
    <source>
        <dbReference type="SMART" id="SM00670"/>
    </source>
</evidence>
<feature type="domain" description="PIN" evidence="1">
    <location>
        <begin position="1"/>
        <end position="116"/>
    </location>
</feature>
<accession>A0A1G1W3C4</accession>
<name>A0A1G1W3C4_9BACT</name>
<dbReference type="Proteomes" id="UP000176299">
    <property type="component" value="Unassembled WGS sequence"/>
</dbReference>
<reference evidence="2 3" key="1">
    <citation type="journal article" date="2016" name="Nat. Commun.">
        <title>Thousands of microbial genomes shed light on interconnected biogeochemical processes in an aquifer system.</title>
        <authorList>
            <person name="Anantharaman K."/>
            <person name="Brown C.T."/>
            <person name="Hug L.A."/>
            <person name="Sharon I."/>
            <person name="Castelle C.J."/>
            <person name="Probst A.J."/>
            <person name="Thomas B.C."/>
            <person name="Singh A."/>
            <person name="Wilkins M.J."/>
            <person name="Karaoz U."/>
            <person name="Brodie E.L."/>
            <person name="Williams K.H."/>
            <person name="Hubbard S.S."/>
            <person name="Banfield J.F."/>
        </authorList>
    </citation>
    <scope>NUCLEOTIDE SEQUENCE [LARGE SCALE GENOMIC DNA]</scope>
</reference>
<dbReference type="AlphaFoldDB" id="A0A1G1W3C4"/>
<dbReference type="Gene3D" id="3.40.50.1010">
    <property type="entry name" value="5'-nuclease"/>
    <property type="match status" value="1"/>
</dbReference>
<gene>
    <name evidence="2" type="ORF">A2113_02630</name>
</gene>
<dbReference type="SMART" id="SM00670">
    <property type="entry name" value="PINc"/>
    <property type="match status" value="1"/>
</dbReference>
<evidence type="ECO:0000313" key="2">
    <source>
        <dbReference type="EMBL" id="OGY22080.1"/>
    </source>
</evidence>
<organism evidence="2 3">
    <name type="scientific">Candidatus Woykebacteria bacterium GWA1_44_8</name>
    <dbReference type="NCBI Taxonomy" id="1802591"/>
    <lineage>
        <taxon>Bacteria</taxon>
        <taxon>Candidatus Woykeibacteriota</taxon>
    </lineage>
</organism>
<protein>
    <recommendedName>
        <fullName evidence="1">PIN domain-containing protein</fullName>
    </recommendedName>
</protein>
<proteinExistence type="predicted"/>
<dbReference type="InterPro" id="IPR029060">
    <property type="entry name" value="PIN-like_dom_sf"/>
</dbReference>
<evidence type="ECO:0000313" key="3">
    <source>
        <dbReference type="Proteomes" id="UP000176299"/>
    </source>
</evidence>